<protein>
    <recommendedName>
        <fullName evidence="4">Outer membrane protein beta-barrel domain-containing protein</fullName>
    </recommendedName>
</protein>
<evidence type="ECO:0000256" key="1">
    <source>
        <dbReference type="SAM" id="SignalP"/>
    </source>
</evidence>
<gene>
    <name evidence="2" type="ORF">ACFOMF_11510</name>
</gene>
<name>A0ABV7T819_9GAMM</name>
<evidence type="ECO:0008006" key="4">
    <source>
        <dbReference type="Google" id="ProtNLM"/>
    </source>
</evidence>
<accession>A0ABV7T819</accession>
<sequence length="171" mass="18718">MNKLFKSSLLLAALCPAVALAVPVAGQQEITLSGSGSSDHDFNDTTMALQGSWGTYMDDANMWGVRQTINARDQSGESVKFDGSTRFFYSYHFGTGNTRPVVGVSLGAIYGEGVRNTMAAGPELGVKHWVMDNVFIQGLVEYQFLFRSGSDARDRYDDGMFFYSVGLGYNF</sequence>
<evidence type="ECO:0000313" key="2">
    <source>
        <dbReference type="EMBL" id="MFC3608407.1"/>
    </source>
</evidence>
<proteinExistence type="predicted"/>
<keyword evidence="1" id="KW-0732">Signal</keyword>
<dbReference type="SUPFAM" id="SSF56925">
    <property type="entry name" value="OMPA-like"/>
    <property type="match status" value="1"/>
</dbReference>
<dbReference type="Proteomes" id="UP001595630">
    <property type="component" value="Unassembled WGS sequence"/>
</dbReference>
<feature type="chain" id="PRO_5046241249" description="Outer membrane protein beta-barrel domain-containing protein" evidence="1">
    <location>
        <begin position="22"/>
        <end position="171"/>
    </location>
</feature>
<keyword evidence="3" id="KW-1185">Reference proteome</keyword>
<feature type="signal peptide" evidence="1">
    <location>
        <begin position="1"/>
        <end position="21"/>
    </location>
</feature>
<comment type="caution">
    <text evidence="2">The sequence shown here is derived from an EMBL/GenBank/DDBJ whole genome shotgun (WGS) entry which is preliminary data.</text>
</comment>
<dbReference type="Gene3D" id="2.40.160.20">
    <property type="match status" value="1"/>
</dbReference>
<dbReference type="RefSeq" id="WP_386364918.1">
    <property type="nucleotide sequence ID" value="NZ_JBHRXZ010000022.1"/>
</dbReference>
<dbReference type="InterPro" id="IPR011250">
    <property type="entry name" value="OMP/PagP_B-barrel"/>
</dbReference>
<organism evidence="2 3">
    <name type="scientific">Stutzerimonas tarimensis</name>
    <dbReference type="NCBI Taxonomy" id="1507735"/>
    <lineage>
        <taxon>Bacteria</taxon>
        <taxon>Pseudomonadati</taxon>
        <taxon>Pseudomonadota</taxon>
        <taxon>Gammaproteobacteria</taxon>
        <taxon>Pseudomonadales</taxon>
        <taxon>Pseudomonadaceae</taxon>
        <taxon>Stutzerimonas</taxon>
    </lineage>
</organism>
<reference evidence="3" key="1">
    <citation type="journal article" date="2019" name="Int. J. Syst. Evol. Microbiol.">
        <title>The Global Catalogue of Microorganisms (GCM) 10K type strain sequencing project: providing services to taxonomists for standard genome sequencing and annotation.</title>
        <authorList>
            <consortium name="The Broad Institute Genomics Platform"/>
            <consortium name="The Broad Institute Genome Sequencing Center for Infectious Disease"/>
            <person name="Wu L."/>
            <person name="Ma J."/>
        </authorList>
    </citation>
    <scope>NUCLEOTIDE SEQUENCE [LARGE SCALE GENOMIC DNA]</scope>
    <source>
        <strain evidence="3">KCTC 42447</strain>
    </source>
</reference>
<dbReference type="EMBL" id="JBHRXZ010000022">
    <property type="protein sequence ID" value="MFC3608407.1"/>
    <property type="molecule type" value="Genomic_DNA"/>
</dbReference>
<evidence type="ECO:0000313" key="3">
    <source>
        <dbReference type="Proteomes" id="UP001595630"/>
    </source>
</evidence>